<feature type="domain" description="Methyltransferase small" evidence="1">
    <location>
        <begin position="31"/>
        <end position="165"/>
    </location>
</feature>
<evidence type="ECO:0000259" key="1">
    <source>
        <dbReference type="Pfam" id="PF05175"/>
    </source>
</evidence>
<dbReference type="Pfam" id="PF05175">
    <property type="entry name" value="MTS"/>
    <property type="match status" value="1"/>
</dbReference>
<dbReference type="EMBL" id="JAGGKT010000002">
    <property type="protein sequence ID" value="MBP1931206.1"/>
    <property type="molecule type" value="Genomic_DNA"/>
</dbReference>
<dbReference type="InterPro" id="IPR029063">
    <property type="entry name" value="SAM-dependent_MTases_sf"/>
</dbReference>
<comment type="caution">
    <text evidence="2">The sequence shown here is derived from an EMBL/GenBank/DDBJ whole genome shotgun (WGS) entry which is preliminary data.</text>
</comment>
<keyword evidence="3" id="KW-1185">Reference proteome</keyword>
<dbReference type="Gene3D" id="3.40.50.150">
    <property type="entry name" value="Vaccinia Virus protein VP39"/>
    <property type="match status" value="1"/>
</dbReference>
<protein>
    <submittedName>
        <fullName evidence="2">Phospholipid N-methyltransferase</fullName>
    </submittedName>
</protein>
<dbReference type="SUPFAM" id="SSF53335">
    <property type="entry name" value="S-adenosyl-L-methionine-dependent methyltransferases"/>
    <property type="match status" value="1"/>
</dbReference>
<organism evidence="2 3">
    <name type="scientific">Ammoniphilus resinae</name>
    <dbReference type="NCBI Taxonomy" id="861532"/>
    <lineage>
        <taxon>Bacteria</taxon>
        <taxon>Bacillati</taxon>
        <taxon>Bacillota</taxon>
        <taxon>Bacilli</taxon>
        <taxon>Bacillales</taxon>
        <taxon>Paenibacillaceae</taxon>
        <taxon>Aneurinibacillus group</taxon>
        <taxon>Ammoniphilus</taxon>
    </lineage>
</organism>
<gene>
    <name evidence="2" type="ORF">J2Z37_001203</name>
</gene>
<name>A0ABS4GLS6_9BACL</name>
<accession>A0ABS4GLS6</accession>
<sequence length="183" mass="20827">MIVDKMTFFYKFLKSPKRVGSVTPSSIFLANAMLKNVDWENTQSIVELGAGTGAFTRLIQQNKKSSTNGIIYEQDTEMRLRLERLFPEMSFHSSAENLFEDIRDLGLEQVDCILSGLPFANFSQTLRDRIIDAVVQSLRPGGTFIAFQYSRQMLPQLEKHFSDIDVSFVPLNIPPAFVYLCTK</sequence>
<dbReference type="RefSeq" id="WP_209809288.1">
    <property type="nucleotide sequence ID" value="NZ_JAGGKT010000002.1"/>
</dbReference>
<reference evidence="2 3" key="1">
    <citation type="submission" date="2021-03" db="EMBL/GenBank/DDBJ databases">
        <title>Genomic Encyclopedia of Type Strains, Phase IV (KMG-IV): sequencing the most valuable type-strain genomes for metagenomic binning, comparative biology and taxonomic classification.</title>
        <authorList>
            <person name="Goeker M."/>
        </authorList>
    </citation>
    <scope>NUCLEOTIDE SEQUENCE [LARGE SCALE GENOMIC DNA]</scope>
    <source>
        <strain evidence="2 3">DSM 24738</strain>
    </source>
</reference>
<dbReference type="Proteomes" id="UP001519343">
    <property type="component" value="Unassembled WGS sequence"/>
</dbReference>
<dbReference type="CDD" id="cd02440">
    <property type="entry name" value="AdoMet_MTases"/>
    <property type="match status" value="1"/>
</dbReference>
<proteinExistence type="predicted"/>
<evidence type="ECO:0000313" key="2">
    <source>
        <dbReference type="EMBL" id="MBP1931206.1"/>
    </source>
</evidence>
<dbReference type="InterPro" id="IPR007848">
    <property type="entry name" value="Small_mtfrase_dom"/>
</dbReference>
<evidence type="ECO:0000313" key="3">
    <source>
        <dbReference type="Proteomes" id="UP001519343"/>
    </source>
</evidence>